<evidence type="ECO:0000313" key="1">
    <source>
        <dbReference type="EMBL" id="GKU89008.1"/>
    </source>
</evidence>
<evidence type="ECO:0008006" key="3">
    <source>
        <dbReference type="Google" id="ProtNLM"/>
    </source>
</evidence>
<proteinExistence type="predicted"/>
<reference evidence="1 2" key="1">
    <citation type="journal article" date="2021" name="Commun. Biol.">
        <title>The genome of Shorea leprosula (Dipterocarpaceae) highlights the ecological relevance of drought in aseasonal tropical rainforests.</title>
        <authorList>
            <person name="Ng K.K.S."/>
            <person name="Kobayashi M.J."/>
            <person name="Fawcett J.A."/>
            <person name="Hatakeyama M."/>
            <person name="Paape T."/>
            <person name="Ng C.H."/>
            <person name="Ang C.C."/>
            <person name="Tnah L.H."/>
            <person name="Lee C.T."/>
            <person name="Nishiyama T."/>
            <person name="Sese J."/>
            <person name="O'Brien M.J."/>
            <person name="Copetti D."/>
            <person name="Mohd Noor M.I."/>
            <person name="Ong R.C."/>
            <person name="Putra M."/>
            <person name="Sireger I.Z."/>
            <person name="Indrioko S."/>
            <person name="Kosugi Y."/>
            <person name="Izuno A."/>
            <person name="Isagi Y."/>
            <person name="Lee S.L."/>
            <person name="Shimizu K.K."/>
        </authorList>
    </citation>
    <scope>NUCLEOTIDE SEQUENCE [LARGE SCALE GENOMIC DNA]</scope>
    <source>
        <strain evidence="1">214</strain>
    </source>
</reference>
<keyword evidence="2" id="KW-1185">Reference proteome</keyword>
<gene>
    <name evidence="1" type="ORF">SLEP1_g3205</name>
</gene>
<protein>
    <recommendedName>
        <fullName evidence="3">Transposase MuDR plant domain-containing protein</fullName>
    </recommendedName>
</protein>
<dbReference type="AlphaFoldDB" id="A0AAV5HTA5"/>
<accession>A0AAV5HTA5</accession>
<organism evidence="1 2">
    <name type="scientific">Rubroshorea leprosula</name>
    <dbReference type="NCBI Taxonomy" id="152421"/>
    <lineage>
        <taxon>Eukaryota</taxon>
        <taxon>Viridiplantae</taxon>
        <taxon>Streptophyta</taxon>
        <taxon>Embryophyta</taxon>
        <taxon>Tracheophyta</taxon>
        <taxon>Spermatophyta</taxon>
        <taxon>Magnoliopsida</taxon>
        <taxon>eudicotyledons</taxon>
        <taxon>Gunneridae</taxon>
        <taxon>Pentapetalae</taxon>
        <taxon>rosids</taxon>
        <taxon>malvids</taxon>
        <taxon>Malvales</taxon>
        <taxon>Dipterocarpaceae</taxon>
        <taxon>Rubroshorea</taxon>
    </lineage>
</organism>
<evidence type="ECO:0000313" key="2">
    <source>
        <dbReference type="Proteomes" id="UP001054252"/>
    </source>
</evidence>
<name>A0AAV5HTA5_9ROSI</name>
<sequence length="248" mass="28391">MDNYTRQKNPKEPEVVPAKAIDLESMETEDMICSFSRFTIVLQCLCCSLEYVKTGVGLVRCDKNGLDEVFTNAGGSRINEVEVGNNVGERNNGEEGEVQNDVRVQIDGCEEVEEAQYEGGLKDVLELSNNDVEEIVLARDNLRNFRANQLREFKMKMLEIQSDDEVSYISTSNEEDEEADHGRKRKARHKVFKAIDGILEIELSMIFLNRKQFKKAVDQLSIRQGREIARKKNDNKRMRVVCNDQSCK</sequence>
<dbReference type="EMBL" id="BPVZ01000003">
    <property type="protein sequence ID" value="GKU89008.1"/>
    <property type="molecule type" value="Genomic_DNA"/>
</dbReference>
<dbReference type="Proteomes" id="UP001054252">
    <property type="component" value="Unassembled WGS sequence"/>
</dbReference>
<comment type="caution">
    <text evidence="1">The sequence shown here is derived from an EMBL/GenBank/DDBJ whole genome shotgun (WGS) entry which is preliminary data.</text>
</comment>